<keyword evidence="3" id="KW-1003">Cell membrane</keyword>
<name>B8D0L6_HALOH</name>
<evidence type="ECO:0000256" key="4">
    <source>
        <dbReference type="ARBA" id="ARBA00022692"/>
    </source>
</evidence>
<dbReference type="Pfam" id="PF04239">
    <property type="entry name" value="DUF421"/>
    <property type="match status" value="1"/>
</dbReference>
<dbReference type="STRING" id="373903.Hore_22070"/>
<dbReference type="EMBL" id="CP001098">
    <property type="protein sequence ID" value="ACL70952.1"/>
    <property type="molecule type" value="Genomic_DNA"/>
</dbReference>
<comment type="similarity">
    <text evidence="2">Belongs to the UPF0702 family.</text>
</comment>
<evidence type="ECO:0000256" key="6">
    <source>
        <dbReference type="ARBA" id="ARBA00023136"/>
    </source>
</evidence>
<evidence type="ECO:0000313" key="10">
    <source>
        <dbReference type="Proteomes" id="UP000000719"/>
    </source>
</evidence>
<feature type="domain" description="YetF C-terminal" evidence="8">
    <location>
        <begin position="78"/>
        <end position="211"/>
    </location>
</feature>
<evidence type="ECO:0000256" key="3">
    <source>
        <dbReference type="ARBA" id="ARBA00022475"/>
    </source>
</evidence>
<dbReference type="AlphaFoldDB" id="B8D0L6"/>
<proteinExistence type="inferred from homology"/>
<keyword evidence="6 7" id="KW-0472">Membrane</keyword>
<keyword evidence="10" id="KW-1185">Reference proteome</keyword>
<reference evidence="9 10" key="1">
    <citation type="journal article" date="2009" name="PLoS ONE">
        <title>Genome analysis of the anaerobic thermohalophilic bacterium Halothermothrix orenii.</title>
        <authorList>
            <person name="Mavromatis K."/>
            <person name="Ivanova N."/>
            <person name="Anderson I."/>
            <person name="Lykidis A."/>
            <person name="Hooper S.D."/>
            <person name="Sun H."/>
            <person name="Kunin V."/>
            <person name="Lapidus A."/>
            <person name="Hugenholtz P."/>
            <person name="Patel B."/>
            <person name="Kyrpides N.C."/>
        </authorList>
    </citation>
    <scope>NUCLEOTIDE SEQUENCE [LARGE SCALE GENOMIC DNA]</scope>
    <source>
        <strain evidence="10">H 168 / OCM 544 / DSM 9562</strain>
    </source>
</reference>
<dbReference type="PANTHER" id="PTHR34582:SF6">
    <property type="entry name" value="UPF0702 TRANSMEMBRANE PROTEIN YCAP"/>
    <property type="match status" value="1"/>
</dbReference>
<dbReference type="RefSeq" id="WP_015923921.1">
    <property type="nucleotide sequence ID" value="NC_011899.1"/>
</dbReference>
<dbReference type="PANTHER" id="PTHR34582">
    <property type="entry name" value="UPF0702 TRANSMEMBRANE PROTEIN YCAP"/>
    <property type="match status" value="1"/>
</dbReference>
<evidence type="ECO:0000313" key="9">
    <source>
        <dbReference type="EMBL" id="ACL70952.1"/>
    </source>
</evidence>
<evidence type="ECO:0000256" key="7">
    <source>
        <dbReference type="SAM" id="Phobius"/>
    </source>
</evidence>
<keyword evidence="4 7" id="KW-0812">Transmembrane</keyword>
<dbReference type="Gene3D" id="3.30.240.20">
    <property type="entry name" value="bsu07140 like domains"/>
    <property type="match status" value="2"/>
</dbReference>
<feature type="transmembrane region" description="Helical" evidence="7">
    <location>
        <begin position="30"/>
        <end position="49"/>
    </location>
</feature>
<gene>
    <name evidence="9" type="ordered locus">Hore_22070</name>
</gene>
<dbReference type="InterPro" id="IPR023090">
    <property type="entry name" value="UPF0702_alpha/beta_dom_sf"/>
</dbReference>
<dbReference type="Proteomes" id="UP000000719">
    <property type="component" value="Chromosome"/>
</dbReference>
<feature type="transmembrane region" description="Helical" evidence="7">
    <location>
        <begin position="6"/>
        <end position="23"/>
    </location>
</feature>
<accession>B8D0L6</accession>
<dbReference type="KEGG" id="hor:Hore_22070"/>
<protein>
    <submittedName>
        <fullName evidence="9">Predicted membrane protein</fullName>
    </submittedName>
</protein>
<evidence type="ECO:0000256" key="1">
    <source>
        <dbReference type="ARBA" id="ARBA00004651"/>
    </source>
</evidence>
<organism evidence="9 10">
    <name type="scientific">Halothermothrix orenii (strain H 168 / OCM 544 / DSM 9562)</name>
    <dbReference type="NCBI Taxonomy" id="373903"/>
    <lineage>
        <taxon>Bacteria</taxon>
        <taxon>Bacillati</taxon>
        <taxon>Bacillota</taxon>
        <taxon>Clostridia</taxon>
        <taxon>Halanaerobiales</taxon>
        <taxon>Halothermotrichaceae</taxon>
        <taxon>Halothermothrix</taxon>
    </lineage>
</organism>
<dbReference type="InterPro" id="IPR007353">
    <property type="entry name" value="DUF421"/>
</dbReference>
<dbReference type="GO" id="GO:0005886">
    <property type="term" value="C:plasma membrane"/>
    <property type="evidence" value="ECO:0007669"/>
    <property type="project" value="UniProtKB-SubCell"/>
</dbReference>
<dbReference type="eggNOG" id="COG2323">
    <property type="taxonomic scope" value="Bacteria"/>
</dbReference>
<dbReference type="OrthoDB" id="1682423at2"/>
<evidence type="ECO:0000259" key="8">
    <source>
        <dbReference type="Pfam" id="PF04239"/>
    </source>
</evidence>
<comment type="subcellular location">
    <subcellularLocation>
        <location evidence="1">Cell membrane</location>
        <topology evidence="1">Multi-pass membrane protein</topology>
    </subcellularLocation>
</comment>
<keyword evidence="5 7" id="KW-1133">Transmembrane helix</keyword>
<sequence>MLIVIARTLILYILVLLVLRLTGKRQIGELQPFEFATTIMVSALAAIPMEDIEIPLLYSIFPILLILSFQVITSILSMKNTRIRSFICGKPSILIENGKLVESELRHLRMNINDLLEQLRVKGFYSIEDVEFAIMETSGDLSVIPKSQKRPVTPEDLNLPTGYEAPPHPLIIDGEVQKHNLRKIGLDKEWLMNELKKFNLNRPEDVFFAALSSDGNLIYQKKNEGLHK</sequence>
<evidence type="ECO:0000256" key="5">
    <source>
        <dbReference type="ARBA" id="ARBA00022989"/>
    </source>
</evidence>
<evidence type="ECO:0000256" key="2">
    <source>
        <dbReference type="ARBA" id="ARBA00006448"/>
    </source>
</evidence>
<feature type="transmembrane region" description="Helical" evidence="7">
    <location>
        <begin position="55"/>
        <end position="76"/>
    </location>
</feature>
<dbReference type="HOGENOM" id="CLU_077149_0_1_9"/>